<dbReference type="EMBL" id="VOIH02000008">
    <property type="protein sequence ID" value="KAF3440858.1"/>
    <property type="molecule type" value="Genomic_DNA"/>
</dbReference>
<dbReference type="GO" id="GO:0012505">
    <property type="term" value="C:endomembrane system"/>
    <property type="evidence" value="ECO:0007669"/>
    <property type="project" value="TreeGrafter"/>
</dbReference>
<gene>
    <name evidence="1" type="ORF">FNV43_RR19144</name>
</gene>
<organism evidence="1 2">
    <name type="scientific">Rhamnella rubrinervis</name>
    <dbReference type="NCBI Taxonomy" id="2594499"/>
    <lineage>
        <taxon>Eukaryota</taxon>
        <taxon>Viridiplantae</taxon>
        <taxon>Streptophyta</taxon>
        <taxon>Embryophyta</taxon>
        <taxon>Tracheophyta</taxon>
        <taxon>Spermatophyta</taxon>
        <taxon>Magnoliopsida</taxon>
        <taxon>eudicotyledons</taxon>
        <taxon>Gunneridae</taxon>
        <taxon>Pentapetalae</taxon>
        <taxon>rosids</taxon>
        <taxon>fabids</taxon>
        <taxon>Rosales</taxon>
        <taxon>Rhamnaceae</taxon>
        <taxon>rhamnoid group</taxon>
        <taxon>Rhamneae</taxon>
        <taxon>Rhamnella</taxon>
    </lineage>
</organism>
<dbReference type="OrthoDB" id="5307922at2759"/>
<evidence type="ECO:0000313" key="2">
    <source>
        <dbReference type="Proteomes" id="UP000796880"/>
    </source>
</evidence>
<evidence type="ECO:0000313" key="1">
    <source>
        <dbReference type="EMBL" id="KAF3440858.1"/>
    </source>
</evidence>
<dbReference type="Pfam" id="PF20067">
    <property type="entry name" value="SSL_N"/>
    <property type="match status" value="1"/>
</dbReference>
<keyword evidence="2" id="KW-1185">Reference proteome</keyword>
<dbReference type="PANTHER" id="PTHR10426:SF88">
    <property type="entry name" value="ADIPOCYTE PLASMA MEMBRANE-ASSOCIATED PROTEIN HEMOMUCIN-RELATED"/>
    <property type="match status" value="1"/>
</dbReference>
<protein>
    <submittedName>
        <fullName evidence="1">Uncharacterized protein</fullName>
    </submittedName>
</protein>
<dbReference type="Proteomes" id="UP000796880">
    <property type="component" value="Unassembled WGS sequence"/>
</dbReference>
<dbReference type="AlphaFoldDB" id="A0A8K0E543"/>
<name>A0A8K0E543_9ROSA</name>
<reference evidence="1" key="1">
    <citation type="submission" date="2020-03" db="EMBL/GenBank/DDBJ databases">
        <title>A high-quality chromosome-level genome assembly of a woody plant with both climbing and erect habits, Rhamnella rubrinervis.</title>
        <authorList>
            <person name="Lu Z."/>
            <person name="Yang Y."/>
            <person name="Zhu X."/>
            <person name="Sun Y."/>
        </authorList>
    </citation>
    <scope>NUCLEOTIDE SEQUENCE</scope>
    <source>
        <strain evidence="1">BYM</strain>
        <tissue evidence="1">Leaf</tissue>
    </source>
</reference>
<dbReference type="SUPFAM" id="SSF63829">
    <property type="entry name" value="Calcium-dependent phosphotriesterase"/>
    <property type="match status" value="1"/>
</dbReference>
<dbReference type="PANTHER" id="PTHR10426">
    <property type="entry name" value="STRICTOSIDINE SYNTHASE-RELATED"/>
    <property type="match status" value="1"/>
</dbReference>
<sequence length="102" mass="10707">MSHQELTGPVATAAKHNDRLLKGSELVGVGSLTAPEDVAYDSKSGLIHTGCVDGWIKRVTINESAVDNWVNTGGRPLGLARGPNNQVIVTNAGWNSASPIFV</sequence>
<dbReference type="GO" id="GO:0016787">
    <property type="term" value="F:hydrolase activity"/>
    <property type="evidence" value="ECO:0007669"/>
    <property type="project" value="TreeGrafter"/>
</dbReference>
<proteinExistence type="predicted"/>
<comment type="caution">
    <text evidence="1">The sequence shown here is derived from an EMBL/GenBank/DDBJ whole genome shotgun (WGS) entry which is preliminary data.</text>
</comment>
<accession>A0A8K0E543</accession>